<dbReference type="EMBL" id="OU015569">
    <property type="protein sequence ID" value="CAG5098681.1"/>
    <property type="molecule type" value="Genomic_DNA"/>
</dbReference>
<proteinExistence type="predicted"/>
<protein>
    <submittedName>
        <fullName evidence="3">Oidioi.mRNA.OKI2018_I69.XSR.g15884.t1.cds</fullName>
    </submittedName>
</protein>
<reference evidence="3 4" key="1">
    <citation type="submission" date="2021-04" db="EMBL/GenBank/DDBJ databases">
        <authorList>
            <person name="Bliznina A."/>
        </authorList>
    </citation>
    <scope>NUCLEOTIDE SEQUENCE [LARGE SCALE GENOMIC DNA]</scope>
</reference>
<feature type="region of interest" description="Disordered" evidence="2">
    <location>
        <begin position="190"/>
        <end position="210"/>
    </location>
</feature>
<feature type="compositionally biased region" description="Basic residues" evidence="2">
    <location>
        <begin position="198"/>
        <end position="208"/>
    </location>
</feature>
<dbReference type="Proteomes" id="UP001158576">
    <property type="component" value="Chromosome XSR"/>
</dbReference>
<sequence length="356" mass="40752">MDPKFYLNRDFTCGCGAGFYQVVVVPPKRCWMREPDFGIKLDERERFCGVLCSNNHFTEDGDAQWNITNGNQNGNRGRRYIRAMTDSFTENPFGFQEEFFLCWTDEVVNRMIGEGYLDPSNEDVMELKTNAYDPSIIYEDYNMNLAATYEMREQNYNHDERGEGTGSEISTKWATDSNFTSVSAVLKWKDRNPEKPIPRKKAPQKGRPAKVPAPEALEALVEETLTGVSGGRLVAENEEIQNQEFDDEISMYPSSFPHYEPNMTKSSGTQTIVCKVKDSCIQTEEDARIKDLTGQIDSLKKELLSLSENKEKSLFSNISNWLKDKVEVHTVITFTLAAIIIFERRRTFPLITILKT</sequence>
<accession>A0ABN7SLM8</accession>
<name>A0ABN7SLM8_OIKDI</name>
<gene>
    <name evidence="3" type="ORF">OKIOD_LOCUS7442</name>
</gene>
<evidence type="ECO:0000313" key="3">
    <source>
        <dbReference type="EMBL" id="CAG5098681.1"/>
    </source>
</evidence>
<keyword evidence="1" id="KW-0175">Coiled coil</keyword>
<evidence type="ECO:0000256" key="2">
    <source>
        <dbReference type="SAM" id="MobiDB-lite"/>
    </source>
</evidence>
<evidence type="ECO:0000313" key="4">
    <source>
        <dbReference type="Proteomes" id="UP001158576"/>
    </source>
</evidence>
<feature type="coiled-coil region" evidence="1">
    <location>
        <begin position="282"/>
        <end position="309"/>
    </location>
</feature>
<keyword evidence="4" id="KW-1185">Reference proteome</keyword>
<organism evidence="3 4">
    <name type="scientific">Oikopleura dioica</name>
    <name type="common">Tunicate</name>
    <dbReference type="NCBI Taxonomy" id="34765"/>
    <lineage>
        <taxon>Eukaryota</taxon>
        <taxon>Metazoa</taxon>
        <taxon>Chordata</taxon>
        <taxon>Tunicata</taxon>
        <taxon>Appendicularia</taxon>
        <taxon>Copelata</taxon>
        <taxon>Oikopleuridae</taxon>
        <taxon>Oikopleura</taxon>
    </lineage>
</organism>
<evidence type="ECO:0000256" key="1">
    <source>
        <dbReference type="SAM" id="Coils"/>
    </source>
</evidence>